<dbReference type="InterPro" id="IPR014718">
    <property type="entry name" value="GH-type_carb-bd"/>
</dbReference>
<evidence type="ECO:0000256" key="7">
    <source>
        <dbReference type="ARBA" id="ARBA00023239"/>
    </source>
</evidence>
<dbReference type="Pfam" id="PF14683">
    <property type="entry name" value="CBM-like"/>
    <property type="match status" value="2"/>
</dbReference>
<dbReference type="FunFam" id="2.60.40.1120:FF:000033">
    <property type="entry name" value="Rhamnogalacturonate lyase B"/>
    <property type="match status" value="1"/>
</dbReference>
<dbReference type="Pfam" id="PF06045">
    <property type="entry name" value="Rhamnogal_lyase"/>
    <property type="match status" value="2"/>
</dbReference>
<name>A0A9Q0K6L9_9MAGN</name>
<evidence type="ECO:0000256" key="3">
    <source>
        <dbReference type="ARBA" id="ARBA00010418"/>
    </source>
</evidence>
<dbReference type="InterPro" id="IPR011013">
    <property type="entry name" value="Gal_mutarotase_sf_dom"/>
</dbReference>
<dbReference type="CDD" id="cd10320">
    <property type="entry name" value="RGL4_N"/>
    <property type="match status" value="1"/>
</dbReference>
<dbReference type="Gene3D" id="2.60.40.1120">
    <property type="entry name" value="Carboxypeptidase-like, regulatory domain"/>
    <property type="match status" value="2"/>
</dbReference>
<dbReference type="GO" id="GO:0102210">
    <property type="term" value="F:rhamnogalacturonan endolyase activity"/>
    <property type="evidence" value="ECO:0007669"/>
    <property type="project" value="UniProtKB-EC"/>
</dbReference>
<feature type="domain" description="Rhamnogalacturonan lyase" evidence="8">
    <location>
        <begin position="220"/>
        <end position="291"/>
    </location>
</feature>
<evidence type="ECO:0000259" key="8">
    <source>
        <dbReference type="Pfam" id="PF14683"/>
    </source>
</evidence>
<comment type="similarity">
    <text evidence="3">Belongs to the polysaccharide lyase 4 family.</text>
</comment>
<comment type="caution">
    <text evidence="10">The sequence shown here is derived from an EMBL/GenBank/DDBJ whole genome shotgun (WGS) entry which is preliminary data.</text>
</comment>
<gene>
    <name evidence="10" type="ORF">NE237_023437</name>
</gene>
<dbReference type="InterPro" id="IPR029413">
    <property type="entry name" value="RG-lyase_II"/>
</dbReference>
<comment type="catalytic activity">
    <reaction evidence="1">
        <text>Endotype eliminative cleavage of L-alpha-rhamnopyranosyl-(1-&gt;4)-alpha-D-galactopyranosyluronic acid bonds of rhamnogalacturonan I domains in ramified hairy regions of pectin leaving L-rhamnopyranose at the reducing end and 4-deoxy-4,5-unsaturated D-galactopyranosyluronic acid at the non-reducing end.</text>
        <dbReference type="EC" id="4.2.2.23"/>
    </reaction>
</comment>
<dbReference type="InterPro" id="IPR029411">
    <property type="entry name" value="RG-lyase_III"/>
</dbReference>
<keyword evidence="11" id="KW-1185">Reference proteome</keyword>
<reference evidence="10" key="1">
    <citation type="journal article" date="2023" name="Plant J.">
        <title>The genome of the king protea, Protea cynaroides.</title>
        <authorList>
            <person name="Chang J."/>
            <person name="Duong T.A."/>
            <person name="Schoeman C."/>
            <person name="Ma X."/>
            <person name="Roodt D."/>
            <person name="Barker N."/>
            <person name="Li Z."/>
            <person name="Van de Peer Y."/>
            <person name="Mizrachi E."/>
        </authorList>
    </citation>
    <scope>NUCLEOTIDE SEQUENCE</scope>
    <source>
        <tissue evidence="10">Young leaves</tissue>
    </source>
</reference>
<evidence type="ECO:0000256" key="2">
    <source>
        <dbReference type="ARBA" id="ARBA00004613"/>
    </source>
</evidence>
<keyword evidence="6" id="KW-0732">Signal</keyword>
<accession>A0A9Q0K6L9</accession>
<keyword evidence="7" id="KW-0456">Lyase</keyword>
<keyword evidence="5" id="KW-0964">Secreted</keyword>
<proteinExistence type="inferred from homology"/>
<dbReference type="GO" id="GO:0030246">
    <property type="term" value="F:carbohydrate binding"/>
    <property type="evidence" value="ECO:0007669"/>
    <property type="project" value="InterPro"/>
</dbReference>
<dbReference type="PANTHER" id="PTHR32018:SF6">
    <property type="entry name" value="RHAMNOGALACTURONAN ENDOLYASE"/>
    <property type="match status" value="1"/>
</dbReference>
<evidence type="ECO:0000256" key="5">
    <source>
        <dbReference type="ARBA" id="ARBA00022525"/>
    </source>
</evidence>
<feature type="domain" description="Rhamnogalacturonan lyase" evidence="9">
    <location>
        <begin position="135"/>
        <end position="193"/>
    </location>
</feature>
<evidence type="ECO:0000256" key="6">
    <source>
        <dbReference type="ARBA" id="ARBA00022729"/>
    </source>
</evidence>
<dbReference type="InterPro" id="IPR051850">
    <property type="entry name" value="Polysacch_Lyase_4"/>
</dbReference>
<evidence type="ECO:0000313" key="11">
    <source>
        <dbReference type="Proteomes" id="UP001141806"/>
    </source>
</evidence>
<dbReference type="PANTHER" id="PTHR32018">
    <property type="entry name" value="RHAMNOGALACTURONATE LYASE FAMILY PROTEIN"/>
    <property type="match status" value="1"/>
</dbReference>
<evidence type="ECO:0000313" key="10">
    <source>
        <dbReference type="EMBL" id="KAJ4963498.1"/>
    </source>
</evidence>
<dbReference type="Proteomes" id="UP001141806">
    <property type="component" value="Unassembled WGS sequence"/>
</dbReference>
<comment type="subcellular location">
    <subcellularLocation>
        <location evidence="2">Secreted</location>
    </subcellularLocation>
</comment>
<feature type="domain" description="Rhamnogalacturonan lyase" evidence="9">
    <location>
        <begin position="685"/>
        <end position="757"/>
    </location>
</feature>
<sequence length="977" mass="111798">MPMPEDRETSEPLAYPEAVILTHPIDPELKGEVDDKYQYPCGNQDCRVRGWISSDPPVGFWMIIPSNEFRTGGPVKQDLTSLVGRTILSMFVNLHYSGEYLSLSIRDGEHWKKVFGPVFIYLNSASAEGHISKLWDDAKQQGYQFWTRANSDGFFSINGARPGNYSLYGWVLGFLGDYKYGINVTITPGCKVNLGDLMYEPPSNDSVHVDKFRQYELWERYSELYPHEDLVYTIGTTDYNKDWFFAHVNRVPNETHMLRVAIASATASQLLVHLNKTDTYPVFSTRVHHSGGLERDRVPDGAPGNGKWVLLIGHFVYMKKMSWSQSPLLCLGLLLQLSLLADCSLKSEWTRGIPRRINVEVPASSSRLRLLIKHRFLETEETVNLVLTPFGNMSEEEETGFSSLRIHGSSFKVIKEAEDQIELSFTSTWYHSIGYKSVPLNVDKRFIMLPGRSGFYSYAIYEHLQGWPDFNLDETRIAFKLRHDLFRYMAISDQRQRIMPTPKDRKTGKRLAYPEAILLTHPSNPELKGEVDDKYQYSCENQHNRVHGWISSDPPVGFWMINPSDEFRTGGPVKQDLTSHVGPTTLSMFVSVHYSGEDLSMKIRNGEHWKKVFGPVFIYLNSASDEGHVTKLWDNAKQQMLTEVQNWPYSFPASNDFPSSDQRGTVTGRLFIQDRFLQKENIPADSAYLGLAAPGDIGSWQTESKGYQFWTRANSNGSFSINGVRPGRYNLYGWVPGFLGDYKYDLTITITRGSKLNLGHFIYEPPRQGPTLWEIGIPDRSAAEFYVPDPSRKYINKLYVANKNSDDKDSIPVDKFRQYGLWERYAELYPHEDLVYTVGTSDYSKDWFFAHVDRRNDDNTYKPTTWQIRFNLDKVTRVPNETHMLRVAIASATGSQLLVHLNNTDSYPVFSTSMIGRDNAIARHGIHGLYWVYNINIPSNRLTVGENIIFLTQSKHTGSFQGLMYDYIRLEGPSTSI</sequence>
<organism evidence="10 11">
    <name type="scientific">Protea cynaroides</name>
    <dbReference type="NCBI Taxonomy" id="273540"/>
    <lineage>
        <taxon>Eukaryota</taxon>
        <taxon>Viridiplantae</taxon>
        <taxon>Streptophyta</taxon>
        <taxon>Embryophyta</taxon>
        <taxon>Tracheophyta</taxon>
        <taxon>Spermatophyta</taxon>
        <taxon>Magnoliopsida</taxon>
        <taxon>Proteales</taxon>
        <taxon>Proteaceae</taxon>
        <taxon>Protea</taxon>
    </lineage>
</organism>
<dbReference type="InterPro" id="IPR010325">
    <property type="entry name" value="Rhamnogal_lyase"/>
</dbReference>
<dbReference type="SUPFAM" id="SSF49452">
    <property type="entry name" value="Starch-binding domain-like"/>
    <property type="match status" value="2"/>
</dbReference>
<dbReference type="EMBL" id="JAMYWD010000008">
    <property type="protein sequence ID" value="KAJ4963498.1"/>
    <property type="molecule type" value="Genomic_DNA"/>
</dbReference>
<evidence type="ECO:0000256" key="1">
    <source>
        <dbReference type="ARBA" id="ARBA00001324"/>
    </source>
</evidence>
<dbReference type="InterPro" id="IPR013784">
    <property type="entry name" value="Carb-bd-like_fold"/>
</dbReference>
<evidence type="ECO:0000259" key="9">
    <source>
        <dbReference type="Pfam" id="PF14686"/>
    </source>
</evidence>
<dbReference type="AlphaFoldDB" id="A0A9Q0K6L9"/>
<feature type="domain" description="Rhamnogalacturonan lyase" evidence="8">
    <location>
        <begin position="771"/>
        <end position="970"/>
    </location>
</feature>
<dbReference type="CDD" id="cd10316">
    <property type="entry name" value="RGL4_M"/>
    <property type="match status" value="2"/>
</dbReference>
<evidence type="ECO:0000256" key="4">
    <source>
        <dbReference type="ARBA" id="ARBA00012437"/>
    </source>
</evidence>
<dbReference type="CDD" id="cd10317">
    <property type="entry name" value="RGL4_C"/>
    <property type="match status" value="1"/>
</dbReference>
<dbReference type="SUPFAM" id="SSF74650">
    <property type="entry name" value="Galactose mutarotase-like"/>
    <property type="match status" value="1"/>
</dbReference>
<dbReference type="GO" id="GO:0005576">
    <property type="term" value="C:extracellular region"/>
    <property type="evidence" value="ECO:0007669"/>
    <property type="project" value="UniProtKB-SubCell"/>
</dbReference>
<dbReference type="InterPro" id="IPR008979">
    <property type="entry name" value="Galactose-bd-like_sf"/>
</dbReference>
<dbReference type="Gene3D" id="2.70.98.10">
    <property type="match status" value="1"/>
</dbReference>
<dbReference type="GO" id="GO:0005975">
    <property type="term" value="P:carbohydrate metabolic process"/>
    <property type="evidence" value="ECO:0007669"/>
    <property type="project" value="InterPro"/>
</dbReference>
<dbReference type="Gene3D" id="2.60.120.260">
    <property type="entry name" value="Galactose-binding domain-like"/>
    <property type="match status" value="1"/>
</dbReference>
<dbReference type="SUPFAM" id="SSF49785">
    <property type="entry name" value="Galactose-binding domain-like"/>
    <property type="match status" value="2"/>
</dbReference>
<protein>
    <recommendedName>
        <fullName evidence="4">rhamnogalacturonan endolyase</fullName>
        <ecNumber evidence="4">4.2.2.23</ecNumber>
    </recommendedName>
</protein>
<dbReference type="Pfam" id="PF14686">
    <property type="entry name" value="fn3_3"/>
    <property type="match status" value="2"/>
</dbReference>
<dbReference type="OrthoDB" id="2130367at2759"/>
<dbReference type="EC" id="4.2.2.23" evidence="4"/>